<dbReference type="InterPro" id="IPR050960">
    <property type="entry name" value="AB_hydrolase_4_sf"/>
</dbReference>
<dbReference type="GO" id="GO:0047372">
    <property type="term" value="F:monoacylglycerol lipase activity"/>
    <property type="evidence" value="ECO:0007669"/>
    <property type="project" value="TreeGrafter"/>
</dbReference>
<feature type="domain" description="AB hydrolase-1" evidence="2">
    <location>
        <begin position="150"/>
        <end position="249"/>
    </location>
</feature>
<evidence type="ECO:0000313" key="3">
    <source>
        <dbReference type="EMBL" id="MQM06440.1"/>
    </source>
</evidence>
<dbReference type="AlphaFoldDB" id="A0A843WV72"/>
<gene>
    <name evidence="3" type="ORF">Taro_039258</name>
</gene>
<comment type="caution">
    <text evidence="3">The sequence shown here is derived from an EMBL/GenBank/DDBJ whole genome shotgun (WGS) entry which is preliminary data.</text>
</comment>
<dbReference type="OrthoDB" id="247542at2759"/>
<dbReference type="Gene3D" id="3.40.50.1820">
    <property type="entry name" value="alpha/beta hydrolase"/>
    <property type="match status" value="1"/>
</dbReference>
<sequence length="256" mass="27962">MVGSGWKTCRPTRTTEMVPARATVPRSAFLSNCSPRPSPQRPPRLRATALEASSSRCAGQDPAPLGSLEVLGGARRALLPGPDSPGLRLKHYEPFPVLGWNCHLETIFAAFFRSVPDVRLRRECLRTADDGAVALDWVAGDERSLPFEAPVLILLPGLTGGSQNSYVRHMLVRARSKGWRVVVFNSRGCDSPVTTPKLYSASFTGDLSEVVNHVSTRYPKSKVYAIGWSIGANILLQYVGKVIQTISKLVPHLVYV</sequence>
<dbReference type="InterPro" id="IPR000073">
    <property type="entry name" value="AB_hydrolase_1"/>
</dbReference>
<reference evidence="3" key="1">
    <citation type="submission" date="2017-07" db="EMBL/GenBank/DDBJ databases">
        <title>Taro Niue Genome Assembly and Annotation.</title>
        <authorList>
            <person name="Atibalentja N."/>
            <person name="Keating K."/>
            <person name="Fields C.J."/>
        </authorList>
    </citation>
    <scope>NUCLEOTIDE SEQUENCE</scope>
    <source>
        <strain evidence="3">Niue_2</strain>
        <tissue evidence="3">Leaf</tissue>
    </source>
</reference>
<evidence type="ECO:0000313" key="4">
    <source>
        <dbReference type="Proteomes" id="UP000652761"/>
    </source>
</evidence>
<proteinExistence type="inferred from homology"/>
<evidence type="ECO:0000256" key="1">
    <source>
        <dbReference type="ARBA" id="ARBA00010884"/>
    </source>
</evidence>
<name>A0A843WV72_COLES</name>
<evidence type="ECO:0000259" key="2">
    <source>
        <dbReference type="Pfam" id="PF00561"/>
    </source>
</evidence>
<dbReference type="PANTHER" id="PTHR10794:SF84">
    <property type="entry name" value="ESTERASE_LIPASE_THIOESTERASE FAMILY PROTEIN"/>
    <property type="match status" value="1"/>
</dbReference>
<protein>
    <recommendedName>
        <fullName evidence="2">AB hydrolase-1 domain-containing protein</fullName>
    </recommendedName>
</protein>
<dbReference type="InterPro" id="IPR029058">
    <property type="entry name" value="AB_hydrolase_fold"/>
</dbReference>
<accession>A0A843WV72</accession>
<dbReference type="SUPFAM" id="SSF53474">
    <property type="entry name" value="alpha/beta-Hydrolases"/>
    <property type="match status" value="1"/>
</dbReference>
<dbReference type="PANTHER" id="PTHR10794">
    <property type="entry name" value="ABHYDROLASE DOMAIN-CONTAINING PROTEIN"/>
    <property type="match status" value="1"/>
</dbReference>
<comment type="similarity">
    <text evidence="1">Belongs to the AB hydrolase superfamily. AB hydrolase 4 family.</text>
</comment>
<keyword evidence="4" id="KW-1185">Reference proteome</keyword>
<dbReference type="Proteomes" id="UP000652761">
    <property type="component" value="Unassembled WGS sequence"/>
</dbReference>
<dbReference type="EMBL" id="NMUH01003626">
    <property type="protein sequence ID" value="MQM06440.1"/>
    <property type="molecule type" value="Genomic_DNA"/>
</dbReference>
<dbReference type="Pfam" id="PF00561">
    <property type="entry name" value="Abhydrolase_1"/>
    <property type="match status" value="1"/>
</dbReference>
<dbReference type="GO" id="GO:0034338">
    <property type="term" value="F:short-chain carboxylesterase activity"/>
    <property type="evidence" value="ECO:0007669"/>
    <property type="project" value="TreeGrafter"/>
</dbReference>
<organism evidence="3 4">
    <name type="scientific">Colocasia esculenta</name>
    <name type="common">Wild taro</name>
    <name type="synonym">Arum esculentum</name>
    <dbReference type="NCBI Taxonomy" id="4460"/>
    <lineage>
        <taxon>Eukaryota</taxon>
        <taxon>Viridiplantae</taxon>
        <taxon>Streptophyta</taxon>
        <taxon>Embryophyta</taxon>
        <taxon>Tracheophyta</taxon>
        <taxon>Spermatophyta</taxon>
        <taxon>Magnoliopsida</taxon>
        <taxon>Liliopsida</taxon>
        <taxon>Araceae</taxon>
        <taxon>Aroideae</taxon>
        <taxon>Colocasieae</taxon>
        <taxon>Colocasia</taxon>
    </lineage>
</organism>